<dbReference type="RefSeq" id="WP_344689529.1">
    <property type="nucleotide sequence ID" value="NZ_BAAAVV010000006.1"/>
</dbReference>
<dbReference type="EMBL" id="BAAAVV010000006">
    <property type="protein sequence ID" value="GAA3172720.1"/>
    <property type="molecule type" value="Genomic_DNA"/>
</dbReference>
<keyword evidence="2" id="KW-1185">Reference proteome</keyword>
<gene>
    <name evidence="1" type="ORF">GCM10010531_27800</name>
</gene>
<reference evidence="2" key="1">
    <citation type="journal article" date="2019" name="Int. J. Syst. Evol. Microbiol.">
        <title>The Global Catalogue of Microorganisms (GCM) 10K type strain sequencing project: providing services to taxonomists for standard genome sequencing and annotation.</title>
        <authorList>
            <consortium name="The Broad Institute Genomics Platform"/>
            <consortium name="The Broad Institute Genome Sequencing Center for Infectious Disease"/>
            <person name="Wu L."/>
            <person name="Ma J."/>
        </authorList>
    </citation>
    <scope>NUCLEOTIDE SEQUENCE [LARGE SCALE GENOMIC DNA]</scope>
    <source>
        <strain evidence="2">JCM 15614</strain>
    </source>
</reference>
<name>A0ABP6P9W3_9ACTN</name>
<comment type="caution">
    <text evidence="1">The sequence shown here is derived from an EMBL/GenBank/DDBJ whole genome shotgun (WGS) entry which is preliminary data.</text>
</comment>
<proteinExistence type="predicted"/>
<evidence type="ECO:0000313" key="2">
    <source>
        <dbReference type="Proteomes" id="UP001499924"/>
    </source>
</evidence>
<sequence>MNPILAHKTLNDILRTADRLGATTPKAITEEHRRLATAADRSRVMYRDLRDDLTTVVVEAFADGRDPSTDPAVQQAVTRQALIHVQHGVAQAIAGRTAELLTEHGPAILAGFRKPFDQAAATITAAVQRVGNVSIDDMHAVLARGGDAAKAWAEAREANEIIAGIQQTWKLLSTATSRLHVDRRYWLLTIAEVPAETFVDEDLAHVNVKAWDAARRGFTLSLATPETLRQRIKAVQAETQRRQSEYDGAFAKAARQRYGTGAVA</sequence>
<evidence type="ECO:0000313" key="1">
    <source>
        <dbReference type="EMBL" id="GAA3172720.1"/>
    </source>
</evidence>
<accession>A0ABP6P9W3</accession>
<protein>
    <submittedName>
        <fullName evidence="1">Uncharacterized protein</fullName>
    </submittedName>
</protein>
<dbReference type="Proteomes" id="UP001499924">
    <property type="component" value="Unassembled WGS sequence"/>
</dbReference>
<organism evidence="1 2">
    <name type="scientific">Blastococcus jejuensis</name>
    <dbReference type="NCBI Taxonomy" id="351224"/>
    <lineage>
        <taxon>Bacteria</taxon>
        <taxon>Bacillati</taxon>
        <taxon>Actinomycetota</taxon>
        <taxon>Actinomycetes</taxon>
        <taxon>Geodermatophilales</taxon>
        <taxon>Geodermatophilaceae</taxon>
        <taxon>Blastococcus</taxon>
    </lineage>
</organism>